<reference evidence="3 4" key="1">
    <citation type="journal article" date="2019" name="New Phytol.">
        <title>Comparative genomics reveals unique wood-decay strategies and fruiting body development in the Schizophyllaceae.</title>
        <authorList>
            <person name="Almasi E."/>
            <person name="Sahu N."/>
            <person name="Krizsan K."/>
            <person name="Balint B."/>
            <person name="Kovacs G.M."/>
            <person name="Kiss B."/>
            <person name="Cseklye J."/>
            <person name="Drula E."/>
            <person name="Henrissat B."/>
            <person name="Nagy I."/>
            <person name="Chovatia M."/>
            <person name="Adam C."/>
            <person name="LaButti K."/>
            <person name="Lipzen A."/>
            <person name="Riley R."/>
            <person name="Grigoriev I.V."/>
            <person name="Nagy L.G."/>
        </authorList>
    </citation>
    <scope>NUCLEOTIDE SEQUENCE [LARGE SCALE GENOMIC DNA]</scope>
    <source>
        <strain evidence="3 4">NL-1724</strain>
    </source>
</reference>
<feature type="compositionally biased region" description="Polar residues" evidence="1">
    <location>
        <begin position="339"/>
        <end position="360"/>
    </location>
</feature>
<feature type="region of interest" description="Disordered" evidence="1">
    <location>
        <begin position="317"/>
        <end position="360"/>
    </location>
</feature>
<name>A0A550CVS1_9AGAR</name>
<evidence type="ECO:0000256" key="2">
    <source>
        <dbReference type="SAM" id="Phobius"/>
    </source>
</evidence>
<protein>
    <submittedName>
        <fullName evidence="3">Uncharacterized protein</fullName>
    </submittedName>
</protein>
<keyword evidence="4" id="KW-1185">Reference proteome</keyword>
<feature type="transmembrane region" description="Helical" evidence="2">
    <location>
        <begin position="184"/>
        <end position="201"/>
    </location>
</feature>
<accession>A0A550CVS1</accession>
<dbReference type="Proteomes" id="UP000320762">
    <property type="component" value="Unassembled WGS sequence"/>
</dbReference>
<evidence type="ECO:0000256" key="1">
    <source>
        <dbReference type="SAM" id="MobiDB-lite"/>
    </source>
</evidence>
<feature type="transmembrane region" description="Helical" evidence="2">
    <location>
        <begin position="62"/>
        <end position="90"/>
    </location>
</feature>
<gene>
    <name evidence="3" type="ORF">BD626DRAFT_472262</name>
</gene>
<keyword evidence="2" id="KW-1133">Transmembrane helix</keyword>
<dbReference type="EMBL" id="VDMD01000001">
    <property type="protein sequence ID" value="TRM68890.1"/>
    <property type="molecule type" value="Genomic_DNA"/>
</dbReference>
<comment type="caution">
    <text evidence="3">The sequence shown here is derived from an EMBL/GenBank/DDBJ whole genome shotgun (WGS) entry which is preliminary data.</text>
</comment>
<dbReference type="OrthoDB" id="3174319at2759"/>
<evidence type="ECO:0000313" key="3">
    <source>
        <dbReference type="EMBL" id="TRM68890.1"/>
    </source>
</evidence>
<keyword evidence="2" id="KW-0472">Membrane</keyword>
<sequence>MPLSKPGAPYSPLSASDVSSIKLFNVETGVDCLFYGIQAALFIATLSVLARRKNRSTFMTAAITCLFVSSTITVTLGLLLYAAQFPIYALGDQGDREGFDSLLDRYTLNIVVGAAFRFNYLISDAVVVWRAWILWPNNWIVKALLAVCLAGSTVGVIVECAWVQLSTSTGGLSGAKTLMKTVPLLVTNTVATVLIGLRVWLYRREVKIVHEQAAKRTKAENILVLLVESGSLYCLLWVVGLATGAVYGDKFYTFSVGDIIDAAIHDISGIYPSFVILAVALQGEETSTLLSSAHPLSFAHAPRADDSTVPDIESWELGERPSEGMSQGKVKTMGDKSWPGTTTEASASSAGPSDTAQYGSVSESIAIARRSMDHIPIASESIQRDKGL</sequence>
<dbReference type="AlphaFoldDB" id="A0A550CVS1"/>
<proteinExistence type="predicted"/>
<feature type="transmembrane region" description="Helical" evidence="2">
    <location>
        <begin position="222"/>
        <end position="247"/>
    </location>
</feature>
<feature type="transmembrane region" description="Helical" evidence="2">
    <location>
        <begin position="110"/>
        <end position="132"/>
    </location>
</feature>
<feature type="transmembrane region" description="Helical" evidence="2">
    <location>
        <begin position="144"/>
        <end position="164"/>
    </location>
</feature>
<feature type="transmembrane region" description="Helical" evidence="2">
    <location>
        <begin position="33"/>
        <end position="50"/>
    </location>
</feature>
<evidence type="ECO:0000313" key="4">
    <source>
        <dbReference type="Proteomes" id="UP000320762"/>
    </source>
</evidence>
<feature type="transmembrane region" description="Helical" evidence="2">
    <location>
        <begin position="259"/>
        <end position="281"/>
    </location>
</feature>
<keyword evidence="2" id="KW-0812">Transmembrane</keyword>
<organism evidence="3 4">
    <name type="scientific">Schizophyllum amplum</name>
    <dbReference type="NCBI Taxonomy" id="97359"/>
    <lineage>
        <taxon>Eukaryota</taxon>
        <taxon>Fungi</taxon>
        <taxon>Dikarya</taxon>
        <taxon>Basidiomycota</taxon>
        <taxon>Agaricomycotina</taxon>
        <taxon>Agaricomycetes</taxon>
        <taxon>Agaricomycetidae</taxon>
        <taxon>Agaricales</taxon>
        <taxon>Schizophyllaceae</taxon>
        <taxon>Schizophyllum</taxon>
    </lineage>
</organism>